<protein>
    <submittedName>
        <fullName evidence="2">Uncharacterized protein</fullName>
    </submittedName>
</protein>
<reference evidence="2 3" key="1">
    <citation type="submission" date="2019-01" db="EMBL/GenBank/DDBJ databases">
        <title>Ktedonosporobacter rubrisoli SCAWS-G2.</title>
        <authorList>
            <person name="Huang Y."/>
            <person name="Yan B."/>
        </authorList>
    </citation>
    <scope>NUCLEOTIDE SEQUENCE [LARGE SCALE GENOMIC DNA]</scope>
    <source>
        <strain evidence="2 3">SCAWS-G2</strain>
    </source>
</reference>
<organism evidence="2 3">
    <name type="scientific">Ktedonosporobacter rubrisoli</name>
    <dbReference type="NCBI Taxonomy" id="2509675"/>
    <lineage>
        <taxon>Bacteria</taxon>
        <taxon>Bacillati</taxon>
        <taxon>Chloroflexota</taxon>
        <taxon>Ktedonobacteria</taxon>
        <taxon>Ktedonobacterales</taxon>
        <taxon>Ktedonosporobacteraceae</taxon>
        <taxon>Ktedonosporobacter</taxon>
    </lineage>
</organism>
<evidence type="ECO:0000256" key="1">
    <source>
        <dbReference type="SAM" id="MobiDB-lite"/>
    </source>
</evidence>
<proteinExistence type="predicted"/>
<dbReference type="RefSeq" id="WP_129892590.1">
    <property type="nucleotide sequence ID" value="NZ_CP035758.1"/>
</dbReference>
<sequence>MKSLPYRPEVNLQQLHAFDECLRHIPGSWNSIGRSFIHAGAPGVIRLRWQIAGERWCDEPGFLDFLDQRHHRLLLGCFLQEIDDTDPAEDATSNWPRTWQTETLLKQMGPAIKARQLAQALHFLELQEYIVAQNPDEWASGSLLEHIEDLNPTFAWSVQAHLQQSYHALVRRCVSFKEWQTTQLNDLDVLAFTEDGRAIIVECKLGQHVSLPQVVRFVQRAQAFPADIALLLLDTEEEAPVIRLLQQINTILNRDELDLGHKYTHKGSLLYHLTDNFYVANTAGGIASALEAALQFGSNSQQSGKEAPNEKCSSPALAE</sequence>
<accession>A0A4P6K0F6</accession>
<keyword evidence="3" id="KW-1185">Reference proteome</keyword>
<evidence type="ECO:0000313" key="2">
    <source>
        <dbReference type="EMBL" id="QBD81529.1"/>
    </source>
</evidence>
<evidence type="ECO:0000313" key="3">
    <source>
        <dbReference type="Proteomes" id="UP000290365"/>
    </source>
</evidence>
<name>A0A4P6K0F6_KTERU</name>
<dbReference type="KEGG" id="kbs:EPA93_38400"/>
<dbReference type="AlphaFoldDB" id="A0A4P6K0F6"/>
<dbReference type="Proteomes" id="UP000290365">
    <property type="component" value="Chromosome"/>
</dbReference>
<feature type="region of interest" description="Disordered" evidence="1">
    <location>
        <begin position="299"/>
        <end position="319"/>
    </location>
</feature>
<dbReference type="EMBL" id="CP035758">
    <property type="protein sequence ID" value="QBD81529.1"/>
    <property type="molecule type" value="Genomic_DNA"/>
</dbReference>
<gene>
    <name evidence="2" type="ORF">EPA93_38400</name>
</gene>